<evidence type="ECO:0000259" key="2">
    <source>
        <dbReference type="Pfam" id="PF13441"/>
    </source>
</evidence>
<evidence type="ECO:0000256" key="1">
    <source>
        <dbReference type="SAM" id="MobiDB-lite"/>
    </source>
</evidence>
<name>A0A1F8EGJ7_9BACT</name>
<dbReference type="AlphaFoldDB" id="A0A1F8EGJ7"/>
<evidence type="ECO:0000313" key="3">
    <source>
        <dbReference type="EMBL" id="OGM99459.1"/>
    </source>
</evidence>
<feature type="domain" description="YMGG-like Gly-zipper" evidence="2">
    <location>
        <begin position="101"/>
        <end position="141"/>
    </location>
</feature>
<dbReference type="Proteomes" id="UP000177503">
    <property type="component" value="Unassembled WGS sequence"/>
</dbReference>
<accession>A0A1F8EGJ7</accession>
<protein>
    <recommendedName>
        <fullName evidence="2">YMGG-like Gly-zipper domain-containing protein</fullName>
    </recommendedName>
</protein>
<dbReference type="EMBL" id="MGJC01000028">
    <property type="protein sequence ID" value="OGM99459.1"/>
    <property type="molecule type" value="Genomic_DNA"/>
</dbReference>
<organism evidence="3 4">
    <name type="scientific">Candidatus Yanofskybacteria bacterium RIFCSPHIGHO2_01_FULL_41_27</name>
    <dbReference type="NCBI Taxonomy" id="1802662"/>
    <lineage>
        <taxon>Bacteria</taxon>
        <taxon>Candidatus Yanofskyibacteriota</taxon>
    </lineage>
</organism>
<comment type="caution">
    <text evidence="3">The sequence shown here is derived from an EMBL/GenBank/DDBJ whole genome shotgun (WGS) entry which is preliminary data.</text>
</comment>
<dbReference type="STRING" id="1802662.A2736_01435"/>
<dbReference type="InterPro" id="IPR027367">
    <property type="entry name" value="Gly-zipper_YMGG"/>
</dbReference>
<gene>
    <name evidence="3" type="ORF">A2736_01435</name>
</gene>
<evidence type="ECO:0000313" key="4">
    <source>
        <dbReference type="Proteomes" id="UP000177503"/>
    </source>
</evidence>
<sequence length="269" mass="29377">MGMPKEGKMKQFAFVFVFVAFVLFVGVSSAEAQYYNPNPVQSLIQGNLNMVHNLHGQLDRARWDNQVHNLVYHDGYYGNYGQDGYFYGQYDREGRRLSRPVKFAIGGGLIGASLGYGISGKGRGAAIGGAIGAVVGLIAGRDRGQQQQPQYQPQQDDYQQQSQYQQPQEQAIPQQVSIPVPEPQSAEPQGEFRLVNKTSFSLDIYDGNTFLGRMKPGESWGADAPKVAFHADARIPNNSGGISIDSADIRATDTGWEFVPPTVAQGGVL</sequence>
<proteinExistence type="predicted"/>
<reference evidence="3 4" key="1">
    <citation type="journal article" date="2016" name="Nat. Commun.">
        <title>Thousands of microbial genomes shed light on interconnected biogeochemical processes in an aquifer system.</title>
        <authorList>
            <person name="Anantharaman K."/>
            <person name="Brown C.T."/>
            <person name="Hug L.A."/>
            <person name="Sharon I."/>
            <person name="Castelle C.J."/>
            <person name="Probst A.J."/>
            <person name="Thomas B.C."/>
            <person name="Singh A."/>
            <person name="Wilkins M.J."/>
            <person name="Karaoz U."/>
            <person name="Brodie E.L."/>
            <person name="Williams K.H."/>
            <person name="Hubbard S.S."/>
            <person name="Banfield J.F."/>
        </authorList>
    </citation>
    <scope>NUCLEOTIDE SEQUENCE [LARGE SCALE GENOMIC DNA]</scope>
</reference>
<feature type="region of interest" description="Disordered" evidence="1">
    <location>
        <begin position="144"/>
        <end position="174"/>
    </location>
</feature>
<dbReference type="Pfam" id="PF13441">
    <property type="entry name" value="Gly-zipper_YMGG"/>
    <property type="match status" value="1"/>
</dbReference>